<accession>A0A7L5XTE9</accession>
<evidence type="ECO:0000313" key="2">
    <source>
        <dbReference type="Proteomes" id="UP001051844"/>
    </source>
</evidence>
<dbReference type="Proteomes" id="UP001051844">
    <property type="component" value="Unassembled WGS sequence"/>
</dbReference>
<dbReference type="EMBL" id="BNDZ01000005">
    <property type="protein sequence ID" value="GHI49814.1"/>
    <property type="molecule type" value="Genomic_DNA"/>
</dbReference>
<dbReference type="AlphaFoldDB" id="A0A7L5XTE9"/>
<reference evidence="1" key="1">
    <citation type="submission" date="2022-09" db="EMBL/GenBank/DDBJ databases">
        <title>Whole genome shotgun sequence of Streptomyces albidoflavus NBRC 12854.</title>
        <authorList>
            <person name="Komaki H."/>
            <person name="Tamura T."/>
        </authorList>
    </citation>
    <scope>NUCLEOTIDE SEQUENCE</scope>
    <source>
        <strain evidence="1">NBRC 12854</strain>
    </source>
</reference>
<sequence>MTPEQMVQDEPLPVRQDRRIKVSQNPGCLEVWSRSAPIRLAGYEDDLAEPHILPSVD</sequence>
<proteinExistence type="predicted"/>
<organism evidence="1 2">
    <name type="scientific">Streptomyces albidoflavus</name>
    <dbReference type="NCBI Taxonomy" id="1886"/>
    <lineage>
        <taxon>Bacteria</taxon>
        <taxon>Bacillati</taxon>
        <taxon>Actinomycetota</taxon>
        <taxon>Actinomycetes</taxon>
        <taxon>Kitasatosporales</taxon>
        <taxon>Streptomycetaceae</taxon>
        <taxon>Streptomyces</taxon>
        <taxon>Streptomyces albidoflavus group</taxon>
    </lineage>
</organism>
<dbReference type="GeneID" id="97271455"/>
<dbReference type="RefSeq" id="WP_015508256.1">
    <property type="nucleotide sequence ID" value="NC_020990.1"/>
</dbReference>
<protein>
    <submittedName>
        <fullName evidence="1">Uncharacterized protein</fullName>
    </submittedName>
</protein>
<comment type="caution">
    <text evidence="1">The sequence shown here is derived from an EMBL/GenBank/DDBJ whole genome shotgun (WGS) entry which is preliminary data.</text>
</comment>
<name>A0A7L5XTE9_9ACTN</name>
<gene>
    <name evidence="1" type="ORF">ScoT_59880</name>
</gene>
<dbReference type="KEGG" id="salb:XNR_5641"/>
<evidence type="ECO:0000313" key="1">
    <source>
        <dbReference type="EMBL" id="GHI49814.1"/>
    </source>
</evidence>